<organism evidence="5 6">
    <name type="scientific">Blautia parvula</name>
    <dbReference type="NCBI Taxonomy" id="2877527"/>
    <lineage>
        <taxon>Bacteria</taxon>
        <taxon>Bacillati</taxon>
        <taxon>Bacillota</taxon>
        <taxon>Clostridia</taxon>
        <taxon>Lachnospirales</taxon>
        <taxon>Lachnospiraceae</taxon>
        <taxon>Blautia</taxon>
    </lineage>
</organism>
<keyword evidence="2" id="KW-0547">Nucleotide-binding</keyword>
<dbReference type="InterPro" id="IPR051782">
    <property type="entry name" value="ABC_Transporter_VariousFunc"/>
</dbReference>
<reference evidence="5 6" key="1">
    <citation type="submission" date="2024-04" db="EMBL/GenBank/DDBJ databases">
        <title>Defined microbial consortia suppress multidrug-resistant proinflammatory Enterobacteriaceae via ecological control.</title>
        <authorList>
            <person name="Furuichi M."/>
            <person name="Kawaguchi T."/>
            <person name="Pust M."/>
            <person name="Yasuma K."/>
            <person name="Plichta D."/>
            <person name="Hasegawa N."/>
            <person name="Ohya T."/>
            <person name="Bhattarai S."/>
            <person name="Sasajima S."/>
            <person name="Aoto Y."/>
            <person name="Tuganbaev T."/>
            <person name="Yaginuma M."/>
            <person name="Ueda M."/>
            <person name="Okahashi N."/>
            <person name="Amafuji K."/>
            <person name="Kiridooshi Y."/>
            <person name="Sugita K."/>
            <person name="Strazar M."/>
            <person name="Skelly A."/>
            <person name="Suda W."/>
            <person name="Hattori M."/>
            <person name="Nakamoto N."/>
            <person name="Caballero S."/>
            <person name="Norman J."/>
            <person name="Olle B."/>
            <person name="Tanoue T."/>
            <person name="Arita M."/>
            <person name="Bucci V."/>
            <person name="Atarashi K."/>
            <person name="Xavier R."/>
            <person name="Honda K."/>
        </authorList>
    </citation>
    <scope>NUCLEOTIDE SEQUENCE [LARGE SCALE GENOMIC DNA]</scope>
    <source>
        <strain evidence="6">k34-0107-D12</strain>
    </source>
</reference>
<dbReference type="Proteomes" id="UP001600941">
    <property type="component" value="Unassembled WGS sequence"/>
</dbReference>
<protein>
    <recommendedName>
        <fullName evidence="4">ABC transporter domain-containing protein</fullName>
    </recommendedName>
</protein>
<dbReference type="InterPro" id="IPR027417">
    <property type="entry name" value="P-loop_NTPase"/>
</dbReference>
<evidence type="ECO:0000313" key="6">
    <source>
        <dbReference type="Proteomes" id="UP001600941"/>
    </source>
</evidence>
<gene>
    <name evidence="5" type="ORF">K340107D12_31270</name>
</gene>
<evidence type="ECO:0000256" key="3">
    <source>
        <dbReference type="ARBA" id="ARBA00022840"/>
    </source>
</evidence>
<dbReference type="SUPFAM" id="SSF52540">
    <property type="entry name" value="P-loop containing nucleoside triphosphate hydrolases"/>
    <property type="match status" value="1"/>
</dbReference>
<evidence type="ECO:0000259" key="4">
    <source>
        <dbReference type="Pfam" id="PF00005"/>
    </source>
</evidence>
<dbReference type="Gene3D" id="3.40.50.300">
    <property type="entry name" value="P-loop containing nucleotide triphosphate hydrolases"/>
    <property type="match status" value="1"/>
</dbReference>
<dbReference type="RefSeq" id="WP_390424172.1">
    <property type="nucleotide sequence ID" value="NZ_BAABZQ010000001.1"/>
</dbReference>
<evidence type="ECO:0000256" key="1">
    <source>
        <dbReference type="ARBA" id="ARBA00022448"/>
    </source>
</evidence>
<name>A0ABQ0BUU8_9FIRM</name>
<evidence type="ECO:0000256" key="2">
    <source>
        <dbReference type="ARBA" id="ARBA00022741"/>
    </source>
</evidence>
<dbReference type="Pfam" id="PF00005">
    <property type="entry name" value="ABC_tran"/>
    <property type="match status" value="1"/>
</dbReference>
<keyword evidence="1" id="KW-0813">Transport</keyword>
<dbReference type="PANTHER" id="PTHR42939">
    <property type="entry name" value="ABC TRANSPORTER ATP-BINDING PROTEIN ALBC-RELATED"/>
    <property type="match status" value="1"/>
</dbReference>
<dbReference type="PANTHER" id="PTHR42939:SF3">
    <property type="entry name" value="ABC TRANSPORTER ATP-BINDING COMPONENT"/>
    <property type="match status" value="1"/>
</dbReference>
<dbReference type="EMBL" id="BAABZQ010000001">
    <property type="protein sequence ID" value="GAA6500311.1"/>
    <property type="molecule type" value="Genomic_DNA"/>
</dbReference>
<accession>A0ABQ0BUU8</accession>
<proteinExistence type="predicted"/>
<evidence type="ECO:0000313" key="5">
    <source>
        <dbReference type="EMBL" id="GAA6500311.1"/>
    </source>
</evidence>
<dbReference type="InterPro" id="IPR003439">
    <property type="entry name" value="ABC_transporter-like_ATP-bd"/>
</dbReference>
<sequence length="129" mass="14537">MEPILQVENLTKQYPDFTLDHISFSVPRGTIVGLIGENGAGKSTTLKGILDLIRKDDGTVRLFGEELTEDRKDMKEDLGVVFDGIHFHESLTPAKIEKISAAAYKKWNTQTYHDHYKFSPCLFHASKAL</sequence>
<keyword evidence="6" id="KW-1185">Reference proteome</keyword>
<comment type="caution">
    <text evidence="5">The sequence shown here is derived from an EMBL/GenBank/DDBJ whole genome shotgun (WGS) entry which is preliminary data.</text>
</comment>
<feature type="domain" description="ABC transporter" evidence="4">
    <location>
        <begin position="19"/>
        <end position="104"/>
    </location>
</feature>
<keyword evidence="3" id="KW-0067">ATP-binding</keyword>